<comment type="caution">
    <text evidence="1">The sequence shown here is derived from an EMBL/GenBank/DDBJ whole genome shotgun (WGS) entry which is preliminary data.</text>
</comment>
<gene>
    <name evidence="2" type="ORF">DFL_003056</name>
    <name evidence="1" type="ORF">DFL_007008</name>
</gene>
<dbReference type="OrthoDB" id="5413692at2759"/>
<keyword evidence="3" id="KW-1185">Reference proteome</keyword>
<proteinExistence type="predicted"/>
<evidence type="ECO:0000313" key="3">
    <source>
        <dbReference type="Proteomes" id="UP000283090"/>
    </source>
</evidence>
<sequence length="335" mass="37718">MNPLPAGAITWTPIDPTHVIHPAYPDPPITHNDAAMATSDFKVSHNGNAANLAAIYNTAHIVNNSHTLGQIIIGICNFNIIESRLQQSLNNNQQFTAARVRLGITIPFYEGAHNPRERTTHRNQVKTKKGSNEREFIKRILEIVRWWLKNTPAGTQFIADEGNAAPTPRTGEDIHAISTDVNARRAWKYWVQLNLNLLPRHLFGHNQDCLVPAFWLSAQAEPIRQRMACLVIDFGSRVVKWANSPKTLDYLVSELIKSDIFKNEMYTLDYYTQGLPVTWISDLFPFTVPHVRRDGADLFDFTRFTIQQIPRVPASGAAAIAGAMVDDIPAYCTWP</sequence>
<evidence type="ECO:0000313" key="1">
    <source>
        <dbReference type="EMBL" id="RVD82586.1"/>
    </source>
</evidence>
<accession>A0A436ZV32</accession>
<organism evidence="1 3">
    <name type="scientific">Arthrobotrys flagrans</name>
    <name type="common">Nematode-trapping fungus</name>
    <name type="synonym">Trichothecium flagrans</name>
    <dbReference type="NCBI Taxonomy" id="97331"/>
    <lineage>
        <taxon>Eukaryota</taxon>
        <taxon>Fungi</taxon>
        <taxon>Dikarya</taxon>
        <taxon>Ascomycota</taxon>
        <taxon>Pezizomycotina</taxon>
        <taxon>Orbiliomycetes</taxon>
        <taxon>Orbiliales</taxon>
        <taxon>Orbiliaceae</taxon>
        <taxon>Arthrobotrys</taxon>
    </lineage>
</organism>
<reference evidence="1 3" key="1">
    <citation type="submission" date="2019-01" db="EMBL/GenBank/DDBJ databases">
        <title>Intercellular communication is required for trap formation in the nematode-trapping fungus Duddingtonia flagrans.</title>
        <authorList>
            <person name="Youssar L."/>
            <person name="Wernet V."/>
            <person name="Hensel N."/>
            <person name="Hildebrandt H.-G."/>
            <person name="Fischer R."/>
        </authorList>
    </citation>
    <scope>NUCLEOTIDE SEQUENCE [LARGE SCALE GENOMIC DNA]</scope>
    <source>
        <strain evidence="1 3">CBS H-5679</strain>
    </source>
</reference>
<evidence type="ECO:0000313" key="2">
    <source>
        <dbReference type="EMBL" id="RVD88890.1"/>
    </source>
</evidence>
<name>A0A436ZV32_ARTFL</name>
<protein>
    <submittedName>
        <fullName evidence="1">Uncharacterized protein</fullName>
    </submittedName>
</protein>
<dbReference type="Proteomes" id="UP000283090">
    <property type="component" value="Unassembled WGS sequence"/>
</dbReference>
<dbReference type="EMBL" id="SAEB01000003">
    <property type="protein sequence ID" value="RVD88890.1"/>
    <property type="molecule type" value="Genomic_DNA"/>
</dbReference>
<dbReference type="AlphaFoldDB" id="A0A436ZV32"/>
<dbReference type="EMBL" id="SAEB01000009">
    <property type="protein sequence ID" value="RVD82586.1"/>
    <property type="molecule type" value="Genomic_DNA"/>
</dbReference>
<dbReference type="GeneID" id="93585367"/>
<dbReference type="VEuPathDB" id="FungiDB:DFL_003056"/>
<dbReference type="RefSeq" id="XP_067494434.1">
    <property type="nucleotide sequence ID" value="XM_067631937.1"/>
</dbReference>
<dbReference type="VEuPathDB" id="FungiDB:DFL_007008"/>